<dbReference type="InterPro" id="IPR029052">
    <property type="entry name" value="Metallo-depent_PP-like"/>
</dbReference>
<reference evidence="6 7" key="1">
    <citation type="submission" date="2020-06" db="EMBL/GenBank/DDBJ databases">
        <title>Genome sequence of 2 isolates from Red Sea Mangroves.</title>
        <authorList>
            <person name="Sefrji F."/>
            <person name="Michoud G."/>
            <person name="Merlino G."/>
            <person name="Daffonchio D."/>
        </authorList>
    </citation>
    <scope>NUCLEOTIDE SEQUENCE [LARGE SCALE GENOMIC DNA]</scope>
    <source>
        <strain evidence="6 7">R1DC25</strain>
    </source>
</reference>
<keyword evidence="7" id="KW-1185">Reference proteome</keyword>
<keyword evidence="3" id="KW-0408">Iron</keyword>
<evidence type="ECO:0000259" key="5">
    <source>
        <dbReference type="Pfam" id="PF00149"/>
    </source>
</evidence>
<comment type="similarity">
    <text evidence="4">Belongs to the cyclic nucleotide phosphodiesterase class-III family.</text>
</comment>
<evidence type="ECO:0000256" key="1">
    <source>
        <dbReference type="ARBA" id="ARBA00022723"/>
    </source>
</evidence>
<keyword evidence="2" id="KW-0378">Hydrolase</keyword>
<dbReference type="AlphaFoldDB" id="A0A7S8C620"/>
<dbReference type="EMBL" id="CP058214">
    <property type="protein sequence ID" value="QPC44073.1"/>
    <property type="molecule type" value="Genomic_DNA"/>
</dbReference>
<name>A0A7S8C620_9HYPH</name>
<dbReference type="InterPro" id="IPR050884">
    <property type="entry name" value="CNP_phosphodiesterase-III"/>
</dbReference>
<dbReference type="Pfam" id="PF00149">
    <property type="entry name" value="Metallophos"/>
    <property type="match status" value="1"/>
</dbReference>
<dbReference type="InterPro" id="IPR026575">
    <property type="entry name" value="GpdQ/CpdA-like"/>
</dbReference>
<evidence type="ECO:0000313" key="7">
    <source>
        <dbReference type="Proteomes" id="UP000593594"/>
    </source>
</evidence>
<sequence length="285" mass="31284">MTEPLRFAILTDTHFVPEGQTIYGFDPRAMLGHALGFIRDKLPRVDFLIVTGDLTDRAEPEAYRSLAGMLSGLPFPVIAMLGNHDRRAPFRQAFPLAPDTGGFVQTVRVLDQATIIALDTLCEDEPGHHGRLCGVRLDFLEEAMAAAPRDRPVLLFQHHPPLDLSIPPMDAIRMVDAEAELAVFERVGRKPDHMFFGHVHRPISGSWEGIPFHLQRALMHQVAARFDEPGRIRGAVEPPDLGYVSVSRGNVVIHSCPFLYDGPVFDLESPAAAAAASPAELGVHG</sequence>
<dbReference type="Gene3D" id="3.60.21.10">
    <property type="match status" value="1"/>
</dbReference>
<keyword evidence="1" id="KW-0479">Metal-binding</keyword>
<dbReference type="KEGG" id="kmn:HW532_16060"/>
<dbReference type="GO" id="GO:0004112">
    <property type="term" value="F:cyclic-nucleotide phosphodiesterase activity"/>
    <property type="evidence" value="ECO:0007669"/>
    <property type="project" value="InterPro"/>
</dbReference>
<evidence type="ECO:0000256" key="4">
    <source>
        <dbReference type="ARBA" id="ARBA00025742"/>
    </source>
</evidence>
<dbReference type="RefSeq" id="WP_213161436.1">
    <property type="nucleotide sequence ID" value="NZ_CP058214.1"/>
</dbReference>
<evidence type="ECO:0000313" key="6">
    <source>
        <dbReference type="EMBL" id="QPC44073.1"/>
    </source>
</evidence>
<accession>A0A7S8C620</accession>
<organism evidence="6 7">
    <name type="scientific">Kaustia mangrovi</name>
    <dbReference type="NCBI Taxonomy" id="2593653"/>
    <lineage>
        <taxon>Bacteria</taxon>
        <taxon>Pseudomonadati</taxon>
        <taxon>Pseudomonadota</taxon>
        <taxon>Alphaproteobacteria</taxon>
        <taxon>Hyphomicrobiales</taxon>
        <taxon>Parvibaculaceae</taxon>
        <taxon>Kaustia</taxon>
    </lineage>
</organism>
<evidence type="ECO:0000256" key="2">
    <source>
        <dbReference type="ARBA" id="ARBA00022801"/>
    </source>
</evidence>
<evidence type="ECO:0000256" key="3">
    <source>
        <dbReference type="ARBA" id="ARBA00023004"/>
    </source>
</evidence>
<feature type="domain" description="Calcineurin-like phosphoesterase" evidence="5">
    <location>
        <begin position="5"/>
        <end position="202"/>
    </location>
</feature>
<dbReference type="PANTHER" id="PTHR42988:SF2">
    <property type="entry name" value="CYCLIC NUCLEOTIDE PHOSPHODIESTERASE CBUA0032-RELATED"/>
    <property type="match status" value="1"/>
</dbReference>
<dbReference type="SUPFAM" id="SSF56300">
    <property type="entry name" value="Metallo-dependent phosphatases"/>
    <property type="match status" value="1"/>
</dbReference>
<gene>
    <name evidence="6" type="ORF">HW532_16060</name>
</gene>
<protein>
    <submittedName>
        <fullName evidence="6">Phosphodiesterase</fullName>
    </submittedName>
</protein>
<dbReference type="PANTHER" id="PTHR42988">
    <property type="entry name" value="PHOSPHOHYDROLASE"/>
    <property type="match status" value="1"/>
</dbReference>
<dbReference type="InterPro" id="IPR004843">
    <property type="entry name" value="Calcineurin-like_PHP"/>
</dbReference>
<dbReference type="GO" id="GO:0046872">
    <property type="term" value="F:metal ion binding"/>
    <property type="evidence" value="ECO:0007669"/>
    <property type="project" value="UniProtKB-KW"/>
</dbReference>
<dbReference type="CDD" id="cd07402">
    <property type="entry name" value="MPP_GpdQ"/>
    <property type="match status" value="1"/>
</dbReference>
<proteinExistence type="inferred from homology"/>
<dbReference type="Proteomes" id="UP000593594">
    <property type="component" value="Chromosome"/>
</dbReference>